<evidence type="ECO:0000313" key="1">
    <source>
        <dbReference type="EMBL" id="KAB8170794.1"/>
    </source>
</evidence>
<dbReference type="AlphaFoldDB" id="A0A5N6AQA7"/>
<keyword evidence="2" id="KW-1185">Reference proteome</keyword>
<protein>
    <submittedName>
        <fullName evidence="1">Uncharacterized protein</fullName>
    </submittedName>
</protein>
<proteinExistence type="predicted"/>
<reference evidence="1" key="1">
    <citation type="submission" date="2019-10" db="EMBL/GenBank/DDBJ databases">
        <title>Nonomuraea sp. nov., isolated from Phyllanthus amarus.</title>
        <authorList>
            <person name="Klykleung N."/>
            <person name="Tanasupawat S."/>
        </authorList>
    </citation>
    <scope>NUCLEOTIDE SEQUENCE [LARGE SCALE GENOMIC DNA]</scope>
    <source>
        <strain evidence="1">3MP-10</strain>
    </source>
</reference>
<gene>
    <name evidence="1" type="ORF">FH607_000045</name>
</gene>
<dbReference type="EMBL" id="VDLY02000001">
    <property type="protein sequence ID" value="KAB8170794.1"/>
    <property type="molecule type" value="Genomic_DNA"/>
</dbReference>
<dbReference type="OrthoDB" id="4291069at2"/>
<accession>A0A5N6AQA7</accession>
<name>A0A5N6AQA7_9ACTN</name>
<organism evidence="1 2">
    <name type="scientific">Streptomyces mimosae</name>
    <dbReference type="NCBI Taxonomy" id="2586635"/>
    <lineage>
        <taxon>Bacteria</taxon>
        <taxon>Bacillati</taxon>
        <taxon>Actinomycetota</taxon>
        <taxon>Actinomycetes</taxon>
        <taxon>Kitasatosporales</taxon>
        <taxon>Streptomycetaceae</taxon>
        <taxon>Streptomyces</taxon>
    </lineage>
</organism>
<evidence type="ECO:0000313" key="2">
    <source>
        <dbReference type="Proteomes" id="UP000314251"/>
    </source>
</evidence>
<dbReference type="Proteomes" id="UP000314251">
    <property type="component" value="Unassembled WGS sequence"/>
</dbReference>
<dbReference type="RefSeq" id="WP_139665482.1">
    <property type="nucleotide sequence ID" value="NZ_VDLY02000001.1"/>
</dbReference>
<sequence>MYDKAVQLHNRARQLDAGAKADENADRVLNRCTELRAALGDLRSQVELRHTLVEVGAAGPPDLSAVDSARLTFERKASHGLPDNPTFRNAKNKVIEATGKIRDVNMEAWVAWASARLDALPLARISTLPTGERQETQRRMAELRRTQGAKALSPSDVTLFTNSYTILAEALHGKADPPSELQQLVERLEQRPSPTLREVSDSDIALLRQFDLDLHITLQRTGA</sequence>
<comment type="caution">
    <text evidence="1">The sequence shown here is derived from an EMBL/GenBank/DDBJ whole genome shotgun (WGS) entry which is preliminary data.</text>
</comment>